<reference evidence="3" key="1">
    <citation type="journal article" date="2023" name="Commun. Biol.">
        <title>Genome analysis of Parmales, the sister group of diatoms, reveals the evolutionary specialization of diatoms from phago-mixotrophs to photoautotrophs.</title>
        <authorList>
            <person name="Ban H."/>
            <person name="Sato S."/>
            <person name="Yoshikawa S."/>
            <person name="Yamada K."/>
            <person name="Nakamura Y."/>
            <person name="Ichinomiya M."/>
            <person name="Sato N."/>
            <person name="Blanc-Mathieu R."/>
            <person name="Endo H."/>
            <person name="Kuwata A."/>
            <person name="Ogata H."/>
        </authorList>
    </citation>
    <scope>NUCLEOTIDE SEQUENCE [LARGE SCALE GENOMIC DNA]</scope>
    <source>
        <strain evidence="3">NIES 3700</strain>
    </source>
</reference>
<proteinExistence type="predicted"/>
<dbReference type="AlphaFoldDB" id="A0A9W7EA32"/>
<evidence type="ECO:0000313" key="2">
    <source>
        <dbReference type="EMBL" id="GMH71088.1"/>
    </source>
</evidence>
<dbReference type="OrthoDB" id="10356555at2759"/>
<organism evidence="2 3">
    <name type="scientific">Triparma laevis f. longispina</name>
    <dbReference type="NCBI Taxonomy" id="1714387"/>
    <lineage>
        <taxon>Eukaryota</taxon>
        <taxon>Sar</taxon>
        <taxon>Stramenopiles</taxon>
        <taxon>Ochrophyta</taxon>
        <taxon>Bolidophyceae</taxon>
        <taxon>Parmales</taxon>
        <taxon>Triparmaceae</taxon>
        <taxon>Triparma</taxon>
    </lineage>
</organism>
<name>A0A9W7EA32_9STRA</name>
<evidence type="ECO:0000313" key="3">
    <source>
        <dbReference type="Proteomes" id="UP001165122"/>
    </source>
</evidence>
<dbReference type="EMBL" id="BRXW01000634">
    <property type="protein sequence ID" value="GMH71088.1"/>
    <property type="molecule type" value="Genomic_DNA"/>
</dbReference>
<protein>
    <recommendedName>
        <fullName evidence="4">RING-type domain-containing protein</fullName>
    </recommendedName>
</protein>
<dbReference type="Proteomes" id="UP001165122">
    <property type="component" value="Unassembled WGS sequence"/>
</dbReference>
<feature type="region of interest" description="Disordered" evidence="1">
    <location>
        <begin position="22"/>
        <end position="46"/>
    </location>
</feature>
<sequence length="193" mass="22001">MPLPNLRISALVRRAFFCISDDSHSSPFSSSKKKLSLNPTPKTTDPTSDCPICFVPSKPHSFTCSNGHSTCDTCLVQILRRDPTRGSHTCSMCRVIDFIDRAGKDYLYCSVCDICAEGFTESEIKRFKARRKSLSTKRCVVFAHFRCRQKLHRDLNSKDFSVVCSAENKMRFGAHAVYHKPWNEWLSYSVCEK</sequence>
<dbReference type="SUPFAM" id="SSF57850">
    <property type="entry name" value="RING/U-box"/>
    <property type="match status" value="1"/>
</dbReference>
<keyword evidence="3" id="KW-1185">Reference proteome</keyword>
<evidence type="ECO:0008006" key="4">
    <source>
        <dbReference type="Google" id="ProtNLM"/>
    </source>
</evidence>
<accession>A0A9W7EA32</accession>
<evidence type="ECO:0000256" key="1">
    <source>
        <dbReference type="SAM" id="MobiDB-lite"/>
    </source>
</evidence>
<gene>
    <name evidence="2" type="ORF">TrLO_g13259</name>
</gene>
<comment type="caution">
    <text evidence="2">The sequence shown here is derived from an EMBL/GenBank/DDBJ whole genome shotgun (WGS) entry which is preliminary data.</text>
</comment>